<dbReference type="GO" id="GO:0006071">
    <property type="term" value="P:glycerol metabolic process"/>
    <property type="evidence" value="ECO:0007669"/>
    <property type="project" value="UniProtKB-KW"/>
</dbReference>
<dbReference type="PANTHER" id="PTHR43620">
    <property type="entry name" value="GLYCEROPHOSPHORYL DIESTER PHOSPHODIESTERASE"/>
    <property type="match status" value="1"/>
</dbReference>
<dbReference type="InterPro" id="IPR017946">
    <property type="entry name" value="PLC-like_Pdiesterase_TIM-brl"/>
</dbReference>
<evidence type="ECO:0000313" key="11">
    <source>
        <dbReference type="EMBL" id="KAJ6804226.1"/>
    </source>
</evidence>
<dbReference type="Pfam" id="PF03009">
    <property type="entry name" value="GDPD"/>
    <property type="match status" value="1"/>
</dbReference>
<reference evidence="11" key="2">
    <citation type="submission" date="2023-04" db="EMBL/GenBank/DDBJ databases">
        <authorList>
            <person name="Bruccoleri R.E."/>
            <person name="Oakeley E.J."/>
            <person name="Faust A.-M."/>
            <person name="Dessus-Babus S."/>
            <person name="Altorfer M."/>
            <person name="Burckhardt D."/>
            <person name="Oertli M."/>
            <person name="Naumann U."/>
            <person name="Petersen F."/>
            <person name="Wong J."/>
        </authorList>
    </citation>
    <scope>NUCLEOTIDE SEQUENCE</scope>
    <source>
        <strain evidence="11">GSM-AAB239-AS_SAM_17_03QT</strain>
        <tissue evidence="11">Leaf</tissue>
    </source>
</reference>
<evidence type="ECO:0000256" key="4">
    <source>
        <dbReference type="ARBA" id="ARBA00022798"/>
    </source>
</evidence>
<dbReference type="Proteomes" id="UP001140949">
    <property type="component" value="Unassembled WGS sequence"/>
</dbReference>
<evidence type="ECO:0000256" key="2">
    <source>
        <dbReference type="ARBA" id="ARBA00012247"/>
    </source>
</evidence>
<feature type="compositionally biased region" description="Pro residues" evidence="8">
    <location>
        <begin position="734"/>
        <end position="744"/>
    </location>
</feature>
<dbReference type="AlphaFoldDB" id="A0AAX6EJP0"/>
<evidence type="ECO:0000256" key="6">
    <source>
        <dbReference type="ARBA" id="ARBA00023180"/>
    </source>
</evidence>
<sequence>MWENTFVFKHSSSFLVVFLVQVLVHGHGVLVNAQGSRASPWQTLSGDAPAVIARGGFSGLFPDSSSNAYSFAMMASSPDTILWCDVQLSKDGVGFCLPDLKLNNCTDIASIHPDEQKEYLVNGVSTRGWFPVDYNSTTLSRGISLTQGIYSRTDRFDSSTFPLAVEDVPKLFGPPSPALWLNIQHDIFYSHHNLSMRSYVLSISKRMIFNYLSSPEVGFLSGIAPRFQKTKIKLVFRFLEEDLIEPSTNQTYRSLLKNLTFIKTFASGILVPKHYIWPVTSDLYLQPHTSIVTDAHKEGLEIFAGDFANDADIAYNYSFSPVAEYLSFIDNGVFSVDGVVTDHPITPSEAVGCFSHINKSSADHGKPIIVSHYGASGDYPPCTDLAYQKAVDDGADIIDCPVQVTSDGVLVCMSSIDLMGDTTVTKSPFSSRASLIPDIQKAPGIYTFNLTWEEIQNKLKPLMTNPETKYRLQRNPRYTNAGSFMTLSDFLAFAKGKVLSGVLINIENADFMVEKLGFDVTNAVIAALNSSGYHNQTSLGVTILSSNSSVLVKFKQTNYSLMYMIDEYISDVASSSIADIKKFADSVAIDKESVYPSSHDFITKQTNIVSTLQKGGLSVYVYVLRNEFVSQAFDFFGDPIVEINSFVLGAGVDGVITDFPGTARAYKSNSCTRLGVDAPAYILPVQIGGLIQLIPTPDQPPALAPFPLLEPSDVVEPALPPASKPAVPAAPAGGSPPPPAPQPSSGPRCAAPAVLSAVSLLVAALLHLAS</sequence>
<dbReference type="EMBL" id="JANAVB010036017">
    <property type="protein sequence ID" value="KAJ6804226.1"/>
    <property type="molecule type" value="Genomic_DNA"/>
</dbReference>
<keyword evidence="5" id="KW-0378">Hydrolase</keyword>
<proteinExistence type="inferred from homology"/>
<evidence type="ECO:0000313" key="12">
    <source>
        <dbReference type="Proteomes" id="UP001140949"/>
    </source>
</evidence>
<dbReference type="InterPro" id="IPR030395">
    <property type="entry name" value="GP_PDE_dom"/>
</dbReference>
<comment type="similarity">
    <text evidence="1">Belongs to the glycerophosphoryl diester phosphodiesterase family.</text>
</comment>
<feature type="compositionally biased region" description="Low complexity" evidence="8">
    <location>
        <begin position="724"/>
        <end position="733"/>
    </location>
</feature>
<protein>
    <recommendedName>
        <fullName evidence="2">glycerophosphodiester phosphodiesterase</fullName>
        <ecNumber evidence="2">3.1.4.46</ecNumber>
    </recommendedName>
</protein>
<keyword evidence="3 9" id="KW-0732">Signal</keyword>
<evidence type="ECO:0000256" key="1">
    <source>
        <dbReference type="ARBA" id="ARBA00007277"/>
    </source>
</evidence>
<feature type="chain" id="PRO_5043444423" description="glycerophosphodiester phosphodiesterase" evidence="9">
    <location>
        <begin position="27"/>
        <end position="770"/>
    </location>
</feature>
<dbReference type="CDD" id="cd08603">
    <property type="entry name" value="GDPD_SHV3_repeat_1"/>
    <property type="match status" value="1"/>
</dbReference>
<name>A0AAX6EJP0_IRIPA</name>
<feature type="region of interest" description="Disordered" evidence="8">
    <location>
        <begin position="720"/>
        <end position="748"/>
    </location>
</feature>
<evidence type="ECO:0000256" key="7">
    <source>
        <dbReference type="ARBA" id="ARBA00047512"/>
    </source>
</evidence>
<keyword evidence="4" id="KW-0319">Glycerol metabolism</keyword>
<dbReference type="Gene3D" id="3.20.20.190">
    <property type="entry name" value="Phosphatidylinositol (PI) phosphodiesterase"/>
    <property type="match status" value="2"/>
</dbReference>
<dbReference type="CDD" id="cd08604">
    <property type="entry name" value="GDPD_SHV3_repeat_2"/>
    <property type="match status" value="1"/>
</dbReference>
<evidence type="ECO:0000256" key="9">
    <source>
        <dbReference type="SAM" id="SignalP"/>
    </source>
</evidence>
<dbReference type="SUPFAM" id="SSF51695">
    <property type="entry name" value="PLC-like phosphodiesterases"/>
    <property type="match status" value="2"/>
</dbReference>
<keyword evidence="12" id="KW-1185">Reference proteome</keyword>
<accession>A0AAX6EJP0</accession>
<dbReference type="FunFam" id="3.20.20.190:FF:000011">
    <property type="entry name" value="Glycerophosphodiester phosphodiesterase GDPDL3"/>
    <property type="match status" value="1"/>
</dbReference>
<dbReference type="GO" id="GO:0008889">
    <property type="term" value="F:glycerophosphodiester phosphodiesterase activity"/>
    <property type="evidence" value="ECO:0007669"/>
    <property type="project" value="UniProtKB-EC"/>
</dbReference>
<feature type="signal peptide" evidence="9">
    <location>
        <begin position="1"/>
        <end position="26"/>
    </location>
</feature>
<dbReference type="FunFam" id="3.20.20.190:FF:000013">
    <property type="entry name" value="Glycerophosphodiester phosphodiesterase GDPDL3"/>
    <property type="match status" value="1"/>
</dbReference>
<feature type="domain" description="GP-PDE" evidence="10">
    <location>
        <begin position="49"/>
        <end position="351"/>
    </location>
</feature>
<evidence type="ECO:0000256" key="5">
    <source>
        <dbReference type="ARBA" id="ARBA00022801"/>
    </source>
</evidence>
<dbReference type="PROSITE" id="PS51704">
    <property type="entry name" value="GP_PDE"/>
    <property type="match status" value="2"/>
</dbReference>
<dbReference type="PANTHER" id="PTHR43620:SF7">
    <property type="entry name" value="GLYCEROPHOSPHODIESTER PHOSPHODIESTERASE GDPD5-RELATED"/>
    <property type="match status" value="1"/>
</dbReference>
<reference evidence="11" key="1">
    <citation type="journal article" date="2023" name="GigaByte">
        <title>Genome assembly of the bearded iris, Iris pallida Lam.</title>
        <authorList>
            <person name="Bruccoleri R.E."/>
            <person name="Oakeley E.J."/>
            <person name="Faust A.M.E."/>
            <person name="Altorfer M."/>
            <person name="Dessus-Babus S."/>
            <person name="Burckhardt D."/>
            <person name="Oertli M."/>
            <person name="Naumann U."/>
            <person name="Petersen F."/>
            <person name="Wong J."/>
        </authorList>
    </citation>
    <scope>NUCLEOTIDE SEQUENCE</scope>
    <source>
        <strain evidence="11">GSM-AAB239-AS_SAM_17_03QT</strain>
    </source>
</reference>
<comment type="caution">
    <text evidence="11">The sequence shown here is derived from an EMBL/GenBank/DDBJ whole genome shotgun (WGS) entry which is preliminary data.</text>
</comment>
<dbReference type="GO" id="GO:0006629">
    <property type="term" value="P:lipid metabolic process"/>
    <property type="evidence" value="ECO:0007669"/>
    <property type="project" value="InterPro"/>
</dbReference>
<evidence type="ECO:0000259" key="10">
    <source>
        <dbReference type="PROSITE" id="PS51704"/>
    </source>
</evidence>
<organism evidence="11 12">
    <name type="scientific">Iris pallida</name>
    <name type="common">Sweet iris</name>
    <dbReference type="NCBI Taxonomy" id="29817"/>
    <lineage>
        <taxon>Eukaryota</taxon>
        <taxon>Viridiplantae</taxon>
        <taxon>Streptophyta</taxon>
        <taxon>Embryophyta</taxon>
        <taxon>Tracheophyta</taxon>
        <taxon>Spermatophyta</taxon>
        <taxon>Magnoliopsida</taxon>
        <taxon>Liliopsida</taxon>
        <taxon>Asparagales</taxon>
        <taxon>Iridaceae</taxon>
        <taxon>Iridoideae</taxon>
        <taxon>Irideae</taxon>
        <taxon>Iris</taxon>
    </lineage>
</organism>
<feature type="domain" description="GP-PDE" evidence="10">
    <location>
        <begin position="367"/>
        <end position="667"/>
    </location>
</feature>
<dbReference type="EC" id="3.1.4.46" evidence="2"/>
<evidence type="ECO:0000256" key="8">
    <source>
        <dbReference type="SAM" id="MobiDB-lite"/>
    </source>
</evidence>
<keyword evidence="6" id="KW-0325">Glycoprotein</keyword>
<gene>
    <name evidence="11" type="ORF">M6B38_187045</name>
</gene>
<comment type="catalytic activity">
    <reaction evidence="7">
        <text>a sn-glycero-3-phosphodiester + H2O = an alcohol + sn-glycerol 3-phosphate + H(+)</text>
        <dbReference type="Rhea" id="RHEA:12969"/>
        <dbReference type="ChEBI" id="CHEBI:15377"/>
        <dbReference type="ChEBI" id="CHEBI:15378"/>
        <dbReference type="ChEBI" id="CHEBI:30879"/>
        <dbReference type="ChEBI" id="CHEBI:57597"/>
        <dbReference type="ChEBI" id="CHEBI:83408"/>
        <dbReference type="EC" id="3.1.4.46"/>
    </reaction>
</comment>
<evidence type="ECO:0000256" key="3">
    <source>
        <dbReference type="ARBA" id="ARBA00022729"/>
    </source>
</evidence>